<dbReference type="Gene3D" id="3.40.50.1820">
    <property type="entry name" value="alpha/beta hydrolase"/>
    <property type="match status" value="1"/>
</dbReference>
<organism evidence="2 3">
    <name type="scientific">Moraxella porci DSM 25326</name>
    <dbReference type="NCBI Taxonomy" id="573983"/>
    <lineage>
        <taxon>Bacteria</taxon>
        <taxon>Pseudomonadati</taxon>
        <taxon>Pseudomonadota</taxon>
        <taxon>Gammaproteobacteria</taxon>
        <taxon>Moraxellales</taxon>
        <taxon>Moraxellaceae</taxon>
        <taxon>Moraxella</taxon>
    </lineage>
</organism>
<dbReference type="InterPro" id="IPR029058">
    <property type="entry name" value="AB_hydrolase_fold"/>
</dbReference>
<dbReference type="GO" id="GO:0016787">
    <property type="term" value="F:hydrolase activity"/>
    <property type="evidence" value="ECO:0007669"/>
    <property type="project" value="UniProtKB-KW"/>
</dbReference>
<dbReference type="RefSeq" id="WP_078317740.1">
    <property type="nucleotide sequence ID" value="NZ_MUYV01000005.1"/>
</dbReference>
<keyword evidence="2" id="KW-0378">Hydrolase</keyword>
<dbReference type="SUPFAM" id="SSF53474">
    <property type="entry name" value="alpha/beta-Hydrolases"/>
    <property type="match status" value="1"/>
</dbReference>
<proteinExistence type="predicted"/>
<sequence length="304" mass="33948">MTDFNTEQLALLDSLPKSKLTGKPVLHFVHANGVPSPTYLPILERLANHFTIERIDRLGTHPNYPVDNHWQCLTRQVADSIDDACYKHGVPTVVAVGHSVGAMTTMQSLLANPKPISQAVLLDPSLLTGKNSLTWHLAKSVDDQLNRVPSLAHRLIDKLSPAGKSKYRKDTFDSYDAAYQALRDKALFKPFDERCFELYIQHGFVPTADGKVTLAIPKAVEVAIFRTIPSLYWLKSINPKRPMTIIAGKDSHFTRIGSYRDAADKFGLTVQYVDGEHMFPLERPDAISDEILATILRQIHPSQA</sequence>
<dbReference type="EMBL" id="MUYV01000005">
    <property type="protein sequence ID" value="OOS25467.1"/>
    <property type="molecule type" value="Genomic_DNA"/>
</dbReference>
<reference evidence="2 3" key="1">
    <citation type="submission" date="2017-02" db="EMBL/GenBank/DDBJ databases">
        <title>Draft genome sequence of Moraxella porci CCUG 54912T type strain.</title>
        <authorList>
            <person name="Salva-Serra F."/>
            <person name="Engstrom-Jakobsson H."/>
            <person name="Thorell K."/>
            <person name="Jaen-Luchoro D."/>
            <person name="Gonzales-Siles L."/>
            <person name="Karlsson R."/>
            <person name="Yazdan S."/>
            <person name="Boulund F."/>
            <person name="Johnning A."/>
            <person name="Engstrand L."/>
            <person name="Kristiansson E."/>
            <person name="Moore E."/>
        </authorList>
    </citation>
    <scope>NUCLEOTIDE SEQUENCE [LARGE SCALE GENOMIC DNA]</scope>
    <source>
        <strain evidence="2 3">CCUG 54912</strain>
    </source>
</reference>
<feature type="domain" description="AB hydrolase-1" evidence="1">
    <location>
        <begin position="28"/>
        <end position="289"/>
    </location>
</feature>
<dbReference type="InterPro" id="IPR000073">
    <property type="entry name" value="AB_hydrolase_1"/>
</dbReference>
<protein>
    <submittedName>
        <fullName evidence="2">Alpha/beta hydrolase</fullName>
    </submittedName>
</protein>
<dbReference type="Proteomes" id="UP000190683">
    <property type="component" value="Unassembled WGS sequence"/>
</dbReference>
<gene>
    <name evidence="2" type="ORF">B0681_04825</name>
</gene>
<evidence type="ECO:0000313" key="3">
    <source>
        <dbReference type="Proteomes" id="UP000190683"/>
    </source>
</evidence>
<name>A0A1T0CT23_9GAMM</name>
<comment type="caution">
    <text evidence="2">The sequence shown here is derived from an EMBL/GenBank/DDBJ whole genome shotgun (WGS) entry which is preliminary data.</text>
</comment>
<dbReference type="Pfam" id="PF12697">
    <property type="entry name" value="Abhydrolase_6"/>
    <property type="match status" value="1"/>
</dbReference>
<keyword evidence="3" id="KW-1185">Reference proteome</keyword>
<evidence type="ECO:0000313" key="2">
    <source>
        <dbReference type="EMBL" id="OOS25467.1"/>
    </source>
</evidence>
<dbReference type="STRING" id="573983.B0681_04825"/>
<dbReference type="AlphaFoldDB" id="A0A1T0CT23"/>
<accession>A0A1T0CT23</accession>
<evidence type="ECO:0000259" key="1">
    <source>
        <dbReference type="Pfam" id="PF12697"/>
    </source>
</evidence>